<sequence length="178" mass="17995">MSRAAAPEPGPDDAWGPWRPTPPQGWARHDGEHDDPTPPHGGTAAGYTPGRGAPRPRPAGRPTPPSGFPGTGGFPTSGLPRAYRRDRLARPRRRLVAVARVLAGGLVVLALAVVAAPYVLGGPGAGADTVIGHVVAAVLAIGATAVAAHRRTPSGPALAAAAAVPVILLVVLSTSWWA</sequence>
<evidence type="ECO:0000256" key="2">
    <source>
        <dbReference type="SAM" id="Phobius"/>
    </source>
</evidence>
<evidence type="ECO:0008006" key="5">
    <source>
        <dbReference type="Google" id="ProtNLM"/>
    </source>
</evidence>
<feature type="compositionally biased region" description="Low complexity" evidence="1">
    <location>
        <begin position="41"/>
        <end position="53"/>
    </location>
</feature>
<name>A0ABV9RGK7_9PSEU</name>
<dbReference type="RefSeq" id="WP_274188214.1">
    <property type="nucleotide sequence ID" value="NZ_BAABHN010000020.1"/>
</dbReference>
<keyword evidence="2" id="KW-0472">Membrane</keyword>
<evidence type="ECO:0000313" key="3">
    <source>
        <dbReference type="EMBL" id="MFC4832883.1"/>
    </source>
</evidence>
<protein>
    <recommendedName>
        <fullName evidence="5">Integral membrane protein</fullName>
    </recommendedName>
</protein>
<keyword evidence="2" id="KW-1133">Transmembrane helix</keyword>
<proteinExistence type="predicted"/>
<accession>A0ABV9RGK7</accession>
<dbReference type="Proteomes" id="UP001595909">
    <property type="component" value="Unassembled WGS sequence"/>
</dbReference>
<dbReference type="EMBL" id="JBHSIM010000020">
    <property type="protein sequence ID" value="MFC4832883.1"/>
    <property type="molecule type" value="Genomic_DNA"/>
</dbReference>
<evidence type="ECO:0000313" key="4">
    <source>
        <dbReference type="Proteomes" id="UP001595909"/>
    </source>
</evidence>
<reference evidence="4" key="1">
    <citation type="journal article" date="2019" name="Int. J. Syst. Evol. Microbiol.">
        <title>The Global Catalogue of Microorganisms (GCM) 10K type strain sequencing project: providing services to taxonomists for standard genome sequencing and annotation.</title>
        <authorList>
            <consortium name="The Broad Institute Genomics Platform"/>
            <consortium name="The Broad Institute Genome Sequencing Center for Infectious Disease"/>
            <person name="Wu L."/>
            <person name="Ma J."/>
        </authorList>
    </citation>
    <scope>NUCLEOTIDE SEQUENCE [LARGE SCALE GENOMIC DNA]</scope>
    <source>
        <strain evidence="4">CCUG 50347</strain>
    </source>
</reference>
<keyword evidence="4" id="KW-1185">Reference proteome</keyword>
<organism evidence="3 4">
    <name type="scientific">Actinomycetospora chibensis</name>
    <dbReference type="NCBI Taxonomy" id="663606"/>
    <lineage>
        <taxon>Bacteria</taxon>
        <taxon>Bacillati</taxon>
        <taxon>Actinomycetota</taxon>
        <taxon>Actinomycetes</taxon>
        <taxon>Pseudonocardiales</taxon>
        <taxon>Pseudonocardiaceae</taxon>
        <taxon>Actinomycetospora</taxon>
    </lineage>
</organism>
<evidence type="ECO:0000256" key="1">
    <source>
        <dbReference type="SAM" id="MobiDB-lite"/>
    </source>
</evidence>
<feature type="transmembrane region" description="Helical" evidence="2">
    <location>
        <begin position="157"/>
        <end position="177"/>
    </location>
</feature>
<feature type="compositionally biased region" description="Pro residues" evidence="1">
    <location>
        <begin position="55"/>
        <end position="67"/>
    </location>
</feature>
<feature type="compositionally biased region" description="Basic and acidic residues" evidence="1">
    <location>
        <begin position="27"/>
        <end position="37"/>
    </location>
</feature>
<gene>
    <name evidence="3" type="ORF">ACFPEL_10725</name>
</gene>
<keyword evidence="2" id="KW-0812">Transmembrane</keyword>
<comment type="caution">
    <text evidence="3">The sequence shown here is derived from an EMBL/GenBank/DDBJ whole genome shotgun (WGS) entry which is preliminary data.</text>
</comment>
<feature type="transmembrane region" description="Helical" evidence="2">
    <location>
        <begin position="95"/>
        <end position="118"/>
    </location>
</feature>
<feature type="region of interest" description="Disordered" evidence="1">
    <location>
        <begin position="1"/>
        <end position="85"/>
    </location>
</feature>
<feature type="transmembrane region" description="Helical" evidence="2">
    <location>
        <begin position="130"/>
        <end position="148"/>
    </location>
</feature>